<feature type="domain" description="CobW/HypB/UreG nucleotide-binding" evidence="1">
    <location>
        <begin position="11"/>
        <end position="177"/>
    </location>
</feature>
<proteinExistence type="predicted"/>
<gene>
    <name evidence="2" type="ORF">FDY93_06855</name>
</gene>
<comment type="caution">
    <text evidence="2">The sequence shown here is derived from an EMBL/GenBank/DDBJ whole genome shotgun (WGS) entry which is preliminary data.</text>
</comment>
<dbReference type="EMBL" id="VANI01000007">
    <property type="protein sequence ID" value="TLM78138.1"/>
    <property type="molecule type" value="Genomic_DNA"/>
</dbReference>
<dbReference type="PANTHER" id="PTHR13748">
    <property type="entry name" value="COBW-RELATED"/>
    <property type="match status" value="1"/>
</dbReference>
<dbReference type="Pfam" id="PF02492">
    <property type="entry name" value="cobW"/>
    <property type="match status" value="1"/>
</dbReference>
<evidence type="ECO:0000259" key="1">
    <source>
        <dbReference type="Pfam" id="PF02492"/>
    </source>
</evidence>
<dbReference type="Proteomes" id="UP000306791">
    <property type="component" value="Unassembled WGS sequence"/>
</dbReference>
<dbReference type="Gene3D" id="3.40.50.300">
    <property type="entry name" value="P-loop containing nucleotide triphosphate hydrolases"/>
    <property type="match status" value="1"/>
</dbReference>
<evidence type="ECO:0000313" key="3">
    <source>
        <dbReference type="Proteomes" id="UP000306791"/>
    </source>
</evidence>
<name>A0ABY2UJ17_9GAMM</name>
<dbReference type="RefSeq" id="WP_138235011.1">
    <property type="nucleotide sequence ID" value="NZ_CP185860.1"/>
</dbReference>
<dbReference type="PANTHER" id="PTHR13748:SF46">
    <property type="entry name" value="ZINC CHAPERONE YEIR"/>
    <property type="match status" value="1"/>
</dbReference>
<dbReference type="InterPro" id="IPR027417">
    <property type="entry name" value="P-loop_NTPase"/>
</dbReference>
<accession>A0ABY2UJ17</accession>
<dbReference type="CDD" id="cd03112">
    <property type="entry name" value="CobW-like"/>
    <property type="match status" value="1"/>
</dbReference>
<dbReference type="InterPro" id="IPR051316">
    <property type="entry name" value="Zinc-reg_GTPase_activator"/>
</dbReference>
<dbReference type="SUPFAM" id="SSF52540">
    <property type="entry name" value="P-loop containing nucleoside triphosphate hydrolases"/>
    <property type="match status" value="1"/>
</dbReference>
<reference evidence="2 3" key="1">
    <citation type="submission" date="2019-05" db="EMBL/GenBank/DDBJ databases">
        <title>Microbulbifer harenosus sp. nov., an alginate-degrading bacterium isolated from coastal sand.</title>
        <authorList>
            <person name="Huang H."/>
            <person name="Mo K."/>
            <person name="Bao S."/>
        </authorList>
    </citation>
    <scope>NUCLEOTIDE SEQUENCE [LARGE SCALE GENOMIC DNA]</scope>
    <source>
        <strain evidence="2 3">HB161719</strain>
    </source>
</reference>
<keyword evidence="3" id="KW-1185">Reference proteome</keyword>
<sequence>MQKREAIRGVPVNVITGFLGVGKTTAIRHLLNKKPSGERWAVLVNEFGEVGVDGGLFGSSRDGELFIREVPGGCMCCSAGLPMQVALNQLLTRARPHRLLIEPTGLGHPQEVLGTLAGQVASGVLDLRATLTLVDARCIEDDRYLKSDTFRQQLEVADLVVANKVDLYGERELENLSRFLGFLGKDAEESLLTVEQGRIQLEWLHGPSNFQVEENYPHIHQSLPSVEDETLPECGYLRKENRGGGYYSCGWRFDPMMVFDYDQLFALISGADAERVKGVFITGQGVFGFNKSGDVLSVMDLDDAIDSRVEVIVQEPRNWCALESALLNALSAD</sequence>
<dbReference type="InterPro" id="IPR003495">
    <property type="entry name" value="CobW/HypB/UreG_nucleotide-bd"/>
</dbReference>
<evidence type="ECO:0000313" key="2">
    <source>
        <dbReference type="EMBL" id="TLM78138.1"/>
    </source>
</evidence>
<protein>
    <submittedName>
        <fullName evidence="2">GTP-binding protein</fullName>
    </submittedName>
</protein>
<organism evidence="2 3">
    <name type="scientific">Microbulbifer harenosus</name>
    <dbReference type="NCBI Taxonomy" id="2576840"/>
    <lineage>
        <taxon>Bacteria</taxon>
        <taxon>Pseudomonadati</taxon>
        <taxon>Pseudomonadota</taxon>
        <taxon>Gammaproteobacteria</taxon>
        <taxon>Cellvibrionales</taxon>
        <taxon>Microbulbiferaceae</taxon>
        <taxon>Microbulbifer</taxon>
    </lineage>
</organism>